<keyword evidence="2" id="KW-1185">Reference proteome</keyword>
<evidence type="ECO:0000313" key="2">
    <source>
        <dbReference type="Proteomes" id="UP000245119"/>
    </source>
</evidence>
<gene>
    <name evidence="1" type="ORF">C0Q70_12306</name>
</gene>
<evidence type="ECO:0000313" key="1">
    <source>
        <dbReference type="EMBL" id="PVD27152.1"/>
    </source>
</evidence>
<organism evidence="1 2">
    <name type="scientific">Pomacea canaliculata</name>
    <name type="common">Golden apple snail</name>
    <dbReference type="NCBI Taxonomy" id="400727"/>
    <lineage>
        <taxon>Eukaryota</taxon>
        <taxon>Metazoa</taxon>
        <taxon>Spiralia</taxon>
        <taxon>Lophotrochozoa</taxon>
        <taxon>Mollusca</taxon>
        <taxon>Gastropoda</taxon>
        <taxon>Caenogastropoda</taxon>
        <taxon>Architaenioglossa</taxon>
        <taxon>Ampullarioidea</taxon>
        <taxon>Ampullariidae</taxon>
        <taxon>Pomacea</taxon>
    </lineage>
</organism>
<dbReference type="EMBL" id="PZQS01000007">
    <property type="protein sequence ID" value="PVD27152.1"/>
    <property type="molecule type" value="Genomic_DNA"/>
</dbReference>
<sequence>MFVIHYPSSCRARKTVWSFHKIYVGTSCFLTEPSQVSQCGFTTAVDHKENLRSAQHVSLQQDEYRTHCLEHLGPPVALYSEQQTTGCERPLQQAKID</sequence>
<reference evidence="1 2" key="1">
    <citation type="submission" date="2018-04" db="EMBL/GenBank/DDBJ databases">
        <title>The genome of golden apple snail Pomacea canaliculata provides insight into stress tolerance and invasive adaptation.</title>
        <authorList>
            <person name="Liu C."/>
            <person name="Liu B."/>
            <person name="Ren Y."/>
            <person name="Zhang Y."/>
            <person name="Wang H."/>
            <person name="Li S."/>
            <person name="Jiang F."/>
            <person name="Yin L."/>
            <person name="Zhang G."/>
            <person name="Qian W."/>
            <person name="Fan W."/>
        </authorList>
    </citation>
    <scope>NUCLEOTIDE SEQUENCE [LARGE SCALE GENOMIC DNA]</scope>
    <source>
        <strain evidence="1">SZHN2017</strain>
        <tissue evidence="1">Muscle</tissue>
    </source>
</reference>
<comment type="caution">
    <text evidence="1">The sequence shown here is derived from an EMBL/GenBank/DDBJ whole genome shotgun (WGS) entry which is preliminary data.</text>
</comment>
<name>A0A2T7P167_POMCA</name>
<protein>
    <submittedName>
        <fullName evidence="1">Uncharacterized protein</fullName>
    </submittedName>
</protein>
<proteinExistence type="predicted"/>
<dbReference type="Proteomes" id="UP000245119">
    <property type="component" value="Linkage Group LG7"/>
</dbReference>
<dbReference type="AlphaFoldDB" id="A0A2T7P167"/>
<accession>A0A2T7P167</accession>